<keyword evidence="5 14" id="KW-0808">Transferase</keyword>
<comment type="caution">
    <text evidence="14">The sequence shown here is derived from an EMBL/GenBank/DDBJ whole genome shotgun (WGS) entry which is preliminary data.</text>
</comment>
<dbReference type="Proteomes" id="UP001595840">
    <property type="component" value="Unassembled WGS sequence"/>
</dbReference>
<dbReference type="PANTHER" id="PTHR43071:SF1">
    <property type="entry name" value="2-AMINO-4-HYDROXY-6-HYDROXYMETHYLDIHYDROPTERIDINE PYROPHOSPHOKINASE"/>
    <property type="match status" value="1"/>
</dbReference>
<reference evidence="15" key="1">
    <citation type="journal article" date="2019" name="Int. J. Syst. Evol. Microbiol.">
        <title>The Global Catalogue of Microorganisms (GCM) 10K type strain sequencing project: providing services to taxonomists for standard genome sequencing and annotation.</title>
        <authorList>
            <consortium name="The Broad Institute Genomics Platform"/>
            <consortium name="The Broad Institute Genome Sequencing Center for Infectious Disease"/>
            <person name="Wu L."/>
            <person name="Ma J."/>
        </authorList>
    </citation>
    <scope>NUCLEOTIDE SEQUENCE [LARGE SCALE GENOMIC DNA]</scope>
    <source>
        <strain evidence="15">CECT 8570</strain>
    </source>
</reference>
<evidence type="ECO:0000256" key="7">
    <source>
        <dbReference type="ARBA" id="ARBA00022777"/>
    </source>
</evidence>
<comment type="similarity">
    <text evidence="2">Belongs to the HPPK family.</text>
</comment>
<keyword evidence="6" id="KW-0547">Nucleotide-binding</keyword>
<evidence type="ECO:0000256" key="3">
    <source>
        <dbReference type="ARBA" id="ARBA00013253"/>
    </source>
</evidence>
<evidence type="ECO:0000256" key="4">
    <source>
        <dbReference type="ARBA" id="ARBA00016218"/>
    </source>
</evidence>
<dbReference type="CDD" id="cd00483">
    <property type="entry name" value="HPPK"/>
    <property type="match status" value="1"/>
</dbReference>
<evidence type="ECO:0000256" key="10">
    <source>
        <dbReference type="ARBA" id="ARBA00029409"/>
    </source>
</evidence>
<gene>
    <name evidence="14" type="primary">folK</name>
    <name evidence="14" type="ORF">ACFOX3_09695</name>
</gene>
<dbReference type="GO" id="GO:0003848">
    <property type="term" value="F:2-amino-4-hydroxy-6-hydroxymethyldihydropteridine diphosphokinase activity"/>
    <property type="evidence" value="ECO:0007669"/>
    <property type="project" value="UniProtKB-EC"/>
</dbReference>
<comment type="pathway">
    <text evidence="1">Cofactor biosynthesis; tetrahydrofolate biosynthesis; 2-amino-4-hydroxy-6-hydroxymethyl-7,8-dihydropteridine diphosphate from 7,8-dihydroneopterin triphosphate: step 4/4.</text>
</comment>
<dbReference type="PANTHER" id="PTHR43071">
    <property type="entry name" value="2-AMINO-4-HYDROXY-6-HYDROXYMETHYLDIHYDROPTERIDINE PYROPHOSPHOKINASE"/>
    <property type="match status" value="1"/>
</dbReference>
<accession>A0ABV8V428</accession>
<keyword evidence="9" id="KW-0289">Folate biosynthesis</keyword>
<dbReference type="RefSeq" id="WP_290265435.1">
    <property type="nucleotide sequence ID" value="NZ_JAUFQG010000006.1"/>
</dbReference>
<proteinExistence type="inferred from homology"/>
<evidence type="ECO:0000256" key="2">
    <source>
        <dbReference type="ARBA" id="ARBA00005810"/>
    </source>
</evidence>
<dbReference type="InterPro" id="IPR000550">
    <property type="entry name" value="Hppk"/>
</dbReference>
<feature type="domain" description="7,8-dihydro-6-hydroxymethylpterin-pyrophosphokinase" evidence="13">
    <location>
        <begin position="92"/>
        <end position="103"/>
    </location>
</feature>
<evidence type="ECO:0000259" key="13">
    <source>
        <dbReference type="PROSITE" id="PS00794"/>
    </source>
</evidence>
<keyword evidence="8" id="KW-0067">ATP-binding</keyword>
<sequence>MSDQPPVRVAISLGSNLSEPMVQITQALIELGQLPSTRLLAQSPLYQSRAVGPEQPDYINACALLETQLAPHDLLDALQALEQQHQRVRLEHWGPRSLDLDLLLYGQASINTERLTVPHAYLRQRNFVLVPLHDIWPEALLPSGESIASLRANCTMDGLSPITPQANHKE</sequence>
<dbReference type="InterPro" id="IPR035907">
    <property type="entry name" value="Hppk_sf"/>
</dbReference>
<comment type="function">
    <text evidence="10">Catalyzes the transfer of pyrophosphate from adenosine triphosphate (ATP) to 6-hydroxymethyl-7,8-dihydropterin, an enzymatic step in folate biosynthesis pathway.</text>
</comment>
<evidence type="ECO:0000256" key="12">
    <source>
        <dbReference type="ARBA" id="ARBA00033413"/>
    </source>
</evidence>
<dbReference type="EC" id="2.7.6.3" evidence="3"/>
<dbReference type="SUPFAM" id="SSF55083">
    <property type="entry name" value="6-hydroxymethyl-7,8-dihydropterin pyrophosphokinase, HPPK"/>
    <property type="match status" value="1"/>
</dbReference>
<evidence type="ECO:0000256" key="1">
    <source>
        <dbReference type="ARBA" id="ARBA00005051"/>
    </source>
</evidence>
<keyword evidence="7" id="KW-0418">Kinase</keyword>
<protein>
    <recommendedName>
        <fullName evidence="4">2-amino-4-hydroxy-6-hydroxymethyldihydropteridine pyrophosphokinase</fullName>
        <ecNumber evidence="3">2.7.6.3</ecNumber>
    </recommendedName>
    <alternativeName>
        <fullName evidence="11">6-hydroxymethyl-7,8-dihydropterin pyrophosphokinase</fullName>
    </alternativeName>
    <alternativeName>
        <fullName evidence="12">7,8-dihydro-6-hydroxymethylpterin-pyrophosphokinase</fullName>
    </alternativeName>
</protein>
<organism evidence="14 15">
    <name type="scientific">Simiduia curdlanivorans</name>
    <dbReference type="NCBI Taxonomy" id="1492769"/>
    <lineage>
        <taxon>Bacteria</taxon>
        <taxon>Pseudomonadati</taxon>
        <taxon>Pseudomonadota</taxon>
        <taxon>Gammaproteobacteria</taxon>
        <taxon>Cellvibrionales</taxon>
        <taxon>Cellvibrionaceae</taxon>
        <taxon>Simiduia</taxon>
    </lineage>
</organism>
<evidence type="ECO:0000256" key="11">
    <source>
        <dbReference type="ARBA" id="ARBA00029766"/>
    </source>
</evidence>
<evidence type="ECO:0000256" key="6">
    <source>
        <dbReference type="ARBA" id="ARBA00022741"/>
    </source>
</evidence>
<keyword evidence="15" id="KW-1185">Reference proteome</keyword>
<dbReference type="EMBL" id="JBHSCX010000007">
    <property type="protein sequence ID" value="MFC4362578.1"/>
    <property type="molecule type" value="Genomic_DNA"/>
</dbReference>
<dbReference type="Pfam" id="PF01288">
    <property type="entry name" value="HPPK"/>
    <property type="match status" value="1"/>
</dbReference>
<evidence type="ECO:0000256" key="9">
    <source>
        <dbReference type="ARBA" id="ARBA00022909"/>
    </source>
</evidence>
<name>A0ABV8V428_9GAMM</name>
<dbReference type="Gene3D" id="3.30.70.560">
    <property type="entry name" value="7,8-Dihydro-6-hydroxymethylpterin-pyrophosphokinase HPPK"/>
    <property type="match status" value="1"/>
</dbReference>
<evidence type="ECO:0000256" key="5">
    <source>
        <dbReference type="ARBA" id="ARBA00022679"/>
    </source>
</evidence>
<evidence type="ECO:0000256" key="8">
    <source>
        <dbReference type="ARBA" id="ARBA00022840"/>
    </source>
</evidence>
<dbReference type="NCBIfam" id="TIGR01498">
    <property type="entry name" value="folK"/>
    <property type="match status" value="1"/>
</dbReference>
<evidence type="ECO:0000313" key="14">
    <source>
        <dbReference type="EMBL" id="MFC4362578.1"/>
    </source>
</evidence>
<dbReference type="PROSITE" id="PS00794">
    <property type="entry name" value="HPPK"/>
    <property type="match status" value="1"/>
</dbReference>
<evidence type="ECO:0000313" key="15">
    <source>
        <dbReference type="Proteomes" id="UP001595840"/>
    </source>
</evidence>